<comment type="similarity">
    <text evidence="1">Belongs to the eukaryotic initiation factor 4G family.</text>
</comment>
<protein>
    <recommendedName>
        <fullName evidence="6">MIF4G domain-containing protein</fullName>
    </recommendedName>
</protein>
<feature type="transmembrane region" description="Helical" evidence="5">
    <location>
        <begin position="542"/>
        <end position="563"/>
    </location>
</feature>
<keyword evidence="3" id="KW-0648">Protein biosynthesis</keyword>
<keyword evidence="2" id="KW-0396">Initiation factor</keyword>
<name>A0A660KT69_9ROSI</name>
<feature type="compositionally biased region" description="Basic and acidic residues" evidence="4">
    <location>
        <begin position="958"/>
        <end position="977"/>
    </location>
</feature>
<dbReference type="PANTHER" id="PTHR23253">
    <property type="entry name" value="EUKARYOTIC TRANSLATION INITIATION FACTOR 4 GAMMA"/>
    <property type="match status" value="1"/>
</dbReference>
<dbReference type="GO" id="GO:0016281">
    <property type="term" value="C:eukaryotic translation initiation factor 4F complex"/>
    <property type="evidence" value="ECO:0007669"/>
    <property type="project" value="TreeGrafter"/>
</dbReference>
<feature type="region of interest" description="Disordered" evidence="4">
    <location>
        <begin position="276"/>
        <end position="305"/>
    </location>
</feature>
<dbReference type="Pfam" id="PF02854">
    <property type="entry name" value="MIF4G"/>
    <property type="match status" value="2"/>
</dbReference>
<dbReference type="FunFam" id="1.25.40.180:FF:000024">
    <property type="entry name" value="Eukaryotic translation initiation factor 4G"/>
    <property type="match status" value="2"/>
</dbReference>
<dbReference type="GO" id="GO:0003743">
    <property type="term" value="F:translation initiation factor activity"/>
    <property type="evidence" value="ECO:0007669"/>
    <property type="project" value="UniProtKB-KW"/>
</dbReference>
<dbReference type="Gene3D" id="1.25.40.180">
    <property type="match status" value="2"/>
</dbReference>
<dbReference type="GO" id="GO:0003729">
    <property type="term" value="F:mRNA binding"/>
    <property type="evidence" value="ECO:0007669"/>
    <property type="project" value="TreeGrafter"/>
</dbReference>
<proteinExistence type="inferred from homology"/>
<feature type="transmembrane region" description="Helical" evidence="5">
    <location>
        <begin position="345"/>
        <end position="366"/>
    </location>
</feature>
<dbReference type="AlphaFoldDB" id="A0A660KT69"/>
<organism evidence="7 8">
    <name type="scientific">Carpinus fangiana</name>
    <dbReference type="NCBI Taxonomy" id="176857"/>
    <lineage>
        <taxon>Eukaryota</taxon>
        <taxon>Viridiplantae</taxon>
        <taxon>Streptophyta</taxon>
        <taxon>Embryophyta</taxon>
        <taxon>Tracheophyta</taxon>
        <taxon>Spermatophyta</taxon>
        <taxon>Magnoliopsida</taxon>
        <taxon>eudicotyledons</taxon>
        <taxon>Gunneridae</taxon>
        <taxon>Pentapetalae</taxon>
        <taxon>rosids</taxon>
        <taxon>fabids</taxon>
        <taxon>Fagales</taxon>
        <taxon>Betulaceae</taxon>
        <taxon>Carpinus</taxon>
    </lineage>
</organism>
<dbReference type="SMART" id="SM00543">
    <property type="entry name" value="MIF4G"/>
    <property type="match status" value="2"/>
</dbReference>
<reference evidence="7 8" key="1">
    <citation type="submission" date="2019-06" db="EMBL/GenBank/DDBJ databases">
        <title>A chromosomal-level reference genome of Carpinus fangiana (Coryloideae, Betulaceae).</title>
        <authorList>
            <person name="Yang X."/>
            <person name="Wang Z."/>
            <person name="Zhang L."/>
            <person name="Hao G."/>
            <person name="Liu J."/>
            <person name="Yang Y."/>
        </authorList>
    </citation>
    <scope>NUCLEOTIDE SEQUENCE [LARGE SCALE GENOMIC DNA]</scope>
    <source>
        <strain evidence="7">Cfa_2016G</strain>
        <tissue evidence="7">Leaf</tissue>
    </source>
</reference>
<feature type="transmembrane region" description="Helical" evidence="5">
    <location>
        <begin position="616"/>
        <end position="634"/>
    </location>
</feature>
<accession>A0A660KT69</accession>
<keyword evidence="5" id="KW-0812">Transmembrane</keyword>
<gene>
    <name evidence="7" type="ORF">FH972_011035</name>
</gene>
<evidence type="ECO:0000256" key="3">
    <source>
        <dbReference type="ARBA" id="ARBA00022917"/>
    </source>
</evidence>
<dbReference type="InterPro" id="IPR003890">
    <property type="entry name" value="MIF4G-like_typ-3"/>
</dbReference>
<dbReference type="PANTHER" id="PTHR23253:SF9">
    <property type="entry name" value="EUKARYOTIC TRANSLATION INITIATION FACTOR 4 GAMMA 2"/>
    <property type="match status" value="1"/>
</dbReference>
<sequence length="977" mass="111612">MMHKAEKKYEVGKVVDEEEAKQRQLRAILNKLTPTNFEKLFEQVKAVNIDNAATLTGFVSQIFDRTLMEPIYCEMYVNFGCHLAGELPDFNEDNEKITFKRVLLNNCQWEFERGERKQEEEANKADEEGEIKQTAEEREEKRVKARRRMLGNIRLIGELYKKKMLGEQVMHTCIQKFLCEHQDPDGEDVEALCKLMSAIGEMIDHEKVKEIMDIYFERMETLSNNMNLSSSVRFMLKDAVDLRKNKWQQRRKVEGPKKIEQVHRVTAKERHVQFSRLGHASSKNQSARRAPMDFGPRESMKLSSPNAQMDGYQRLSDEAGNQELMIKDLTLTNQLLLRKLKRWQWWFFVALNIFFLTVGQSAVVLIERFYYDRGGNGKWMATLVQTAAFPILFIPLFFIPSSQQPSTSLGPPSVKILAFIYFSLGVLISGDNMMYSVGLLYLPASAYSLICVSQLAFNVVFSNFINSQRLTASAVNSVVVLSLSAALIAVNDDSEGPSGVSRWKYVIGLLCTLGGSALYSLLHSLMQLSFQKILKRETFSVVLEMQIYTSLVATCVSILGLFASGEWKNLHGEMESFGAGRVAYVMTLVSTAVAWQIYSVGVVGLIFVASSLFSNVISTVSLAVTPIAFVIVFHDKMSSIKVIAMLLALWSSASYIYQNYPDDSKTSRTPNDVIESHNGDHMARRTQNDVSATNIQHEGSIASPQTPLLMVHKAKKYEVGKVADEEEAKQRQLRAILNKLTPTNFEKLFEQVKAVNIDNAATLTGVVSQIVNRALMEPIYCEMYVNFCCRLARELPDFNEDNEKITFKRVLLNKCQWEFERGETEQEEANKADEEGEIKQSAEEREEKRVKARRQMLGNIRLTGELYKKKMLTERIMHACIQKLLGQYQDPDEEDVEALCKLMSTIGEMIDHQKAKERMDAYFERMKTLSNNMNLSSRIRFMLKDAIDLRKNKWQQRNKVEGPKKIEEVHKDAAQEL</sequence>
<dbReference type="SUPFAM" id="SSF48371">
    <property type="entry name" value="ARM repeat"/>
    <property type="match status" value="2"/>
</dbReference>
<feature type="region of interest" description="Disordered" evidence="4">
    <location>
        <begin position="823"/>
        <end position="847"/>
    </location>
</feature>
<dbReference type="Proteomes" id="UP000327013">
    <property type="component" value="Chromosome 4"/>
</dbReference>
<evidence type="ECO:0000256" key="1">
    <source>
        <dbReference type="ARBA" id="ARBA00005775"/>
    </source>
</evidence>
<feature type="region of interest" description="Disordered" evidence="4">
    <location>
        <begin position="957"/>
        <end position="977"/>
    </location>
</feature>
<evidence type="ECO:0000256" key="5">
    <source>
        <dbReference type="SAM" id="Phobius"/>
    </source>
</evidence>
<feature type="transmembrane region" description="Helical" evidence="5">
    <location>
        <begin position="440"/>
        <end position="461"/>
    </location>
</feature>
<keyword evidence="5" id="KW-0472">Membrane</keyword>
<feature type="domain" description="MIF4G" evidence="6">
    <location>
        <begin position="730"/>
        <end position="953"/>
    </location>
</feature>
<evidence type="ECO:0000256" key="2">
    <source>
        <dbReference type="ARBA" id="ARBA00022540"/>
    </source>
</evidence>
<dbReference type="InterPro" id="IPR016024">
    <property type="entry name" value="ARM-type_fold"/>
</dbReference>
<dbReference type="Pfam" id="PF16913">
    <property type="entry name" value="PUNUT"/>
    <property type="match status" value="1"/>
</dbReference>
<feature type="transmembrane region" description="Helical" evidence="5">
    <location>
        <begin position="583"/>
        <end position="609"/>
    </location>
</feature>
<feature type="transmembrane region" description="Helical" evidence="5">
    <location>
        <begin position="503"/>
        <end position="522"/>
    </location>
</feature>
<feature type="region of interest" description="Disordered" evidence="4">
    <location>
        <begin position="115"/>
        <end position="139"/>
    </location>
</feature>
<feature type="transmembrane region" description="Helical" evidence="5">
    <location>
        <begin position="378"/>
        <end position="400"/>
    </location>
</feature>
<dbReference type="EMBL" id="CM017324">
    <property type="protein sequence ID" value="KAE8038535.1"/>
    <property type="molecule type" value="Genomic_DNA"/>
</dbReference>
<dbReference type="OrthoDB" id="514777at2759"/>
<keyword evidence="8" id="KW-1185">Reference proteome</keyword>
<evidence type="ECO:0000259" key="6">
    <source>
        <dbReference type="SMART" id="SM00543"/>
    </source>
</evidence>
<feature type="domain" description="MIF4G" evidence="6">
    <location>
        <begin position="22"/>
        <end position="246"/>
    </location>
</feature>
<feature type="transmembrane region" description="Helical" evidence="5">
    <location>
        <begin position="412"/>
        <end position="428"/>
    </location>
</feature>
<evidence type="ECO:0000313" key="7">
    <source>
        <dbReference type="EMBL" id="KAE8038535.1"/>
    </source>
</evidence>
<keyword evidence="5" id="KW-1133">Transmembrane helix</keyword>
<evidence type="ECO:0000313" key="8">
    <source>
        <dbReference type="Proteomes" id="UP000327013"/>
    </source>
</evidence>
<evidence type="ECO:0000256" key="4">
    <source>
        <dbReference type="SAM" id="MobiDB-lite"/>
    </source>
</evidence>
<feature type="transmembrane region" description="Helical" evidence="5">
    <location>
        <begin position="473"/>
        <end position="491"/>
    </location>
</feature>